<proteinExistence type="predicted"/>
<protein>
    <submittedName>
        <fullName evidence="1">Uncharacterized protein</fullName>
    </submittedName>
</protein>
<dbReference type="EMBL" id="JBAMMX010000026">
    <property type="protein sequence ID" value="KAK6914176.1"/>
    <property type="molecule type" value="Genomic_DNA"/>
</dbReference>
<name>A0AAN8YV37_9MAGN</name>
<evidence type="ECO:0000313" key="2">
    <source>
        <dbReference type="Proteomes" id="UP001370490"/>
    </source>
</evidence>
<accession>A0AAN8YV37</accession>
<gene>
    <name evidence="1" type="ORF">RJ641_021497</name>
</gene>
<evidence type="ECO:0000313" key="1">
    <source>
        <dbReference type="EMBL" id="KAK6914176.1"/>
    </source>
</evidence>
<organism evidence="1 2">
    <name type="scientific">Dillenia turbinata</name>
    <dbReference type="NCBI Taxonomy" id="194707"/>
    <lineage>
        <taxon>Eukaryota</taxon>
        <taxon>Viridiplantae</taxon>
        <taxon>Streptophyta</taxon>
        <taxon>Embryophyta</taxon>
        <taxon>Tracheophyta</taxon>
        <taxon>Spermatophyta</taxon>
        <taxon>Magnoliopsida</taxon>
        <taxon>eudicotyledons</taxon>
        <taxon>Gunneridae</taxon>
        <taxon>Pentapetalae</taxon>
        <taxon>Dilleniales</taxon>
        <taxon>Dilleniaceae</taxon>
        <taxon>Dillenia</taxon>
    </lineage>
</organism>
<keyword evidence="2" id="KW-1185">Reference proteome</keyword>
<dbReference type="AlphaFoldDB" id="A0AAN8YV37"/>
<dbReference type="Proteomes" id="UP001370490">
    <property type="component" value="Unassembled WGS sequence"/>
</dbReference>
<sequence>MRLIGKARYKILLQPNPTLDLISGKYTKKPNPCLSSPVGSGGPKDRYIISEGPERLLGKELQLELWEWSGRTKPSAMAKDNNLQMLTALDAAKTQLFHFTAIIIAGMGFFTDAYDLFRISRHIAPRPLILP</sequence>
<reference evidence="1 2" key="1">
    <citation type="submission" date="2023-12" db="EMBL/GenBank/DDBJ databases">
        <title>A high-quality genome assembly for Dillenia turbinata (Dilleniales).</title>
        <authorList>
            <person name="Chanderbali A."/>
        </authorList>
    </citation>
    <scope>NUCLEOTIDE SEQUENCE [LARGE SCALE GENOMIC DNA]</scope>
    <source>
        <strain evidence="1">LSX21</strain>
        <tissue evidence="1">Leaf</tissue>
    </source>
</reference>
<comment type="caution">
    <text evidence="1">The sequence shown here is derived from an EMBL/GenBank/DDBJ whole genome shotgun (WGS) entry which is preliminary data.</text>
</comment>